<feature type="region of interest" description="Disordered" evidence="1">
    <location>
        <begin position="215"/>
        <end position="234"/>
    </location>
</feature>
<protein>
    <submittedName>
        <fullName evidence="3">Unannotated protein</fullName>
    </submittedName>
</protein>
<gene>
    <name evidence="2" type="ORF">UFOPK3046_01704</name>
    <name evidence="3" type="ORF">UFOPK3914_00872</name>
</gene>
<dbReference type="EMBL" id="CAFAAQ010000200">
    <property type="protein sequence ID" value="CAB4820315.1"/>
    <property type="molecule type" value="Genomic_DNA"/>
</dbReference>
<evidence type="ECO:0000256" key="1">
    <source>
        <dbReference type="SAM" id="MobiDB-lite"/>
    </source>
</evidence>
<dbReference type="EMBL" id="CAFBOG010000065">
    <property type="protein sequence ID" value="CAB4978200.1"/>
    <property type="molecule type" value="Genomic_DNA"/>
</dbReference>
<evidence type="ECO:0000313" key="3">
    <source>
        <dbReference type="EMBL" id="CAB4978200.1"/>
    </source>
</evidence>
<evidence type="ECO:0000313" key="2">
    <source>
        <dbReference type="EMBL" id="CAB4820315.1"/>
    </source>
</evidence>
<dbReference type="AlphaFoldDB" id="A0A6J7MAL1"/>
<name>A0A6J7MAL1_9ZZZZ</name>
<sequence length="234" mass="25350">MGEGTAVSNSGQAALDWLSAGGTGNTSAAEKYAHGLLKRAGITAAQEPAQDVVQEVAIKLWMYLTKPPPKELDTPVAYARTVLRNHISKIKQGQTSELPEDLEQITPPREKGKNFELLVRSELESLGREDPWLTSAALSYYTLLMHPECAENLSELPSPAAGSTEAQARCWTALWISGQRDLFPPHGTSSDPALRKKRSNYINKVIQRVEAARVAVARSQQAGTPPTQKGAAHA</sequence>
<organism evidence="3">
    <name type="scientific">freshwater metagenome</name>
    <dbReference type="NCBI Taxonomy" id="449393"/>
    <lineage>
        <taxon>unclassified sequences</taxon>
        <taxon>metagenomes</taxon>
        <taxon>ecological metagenomes</taxon>
    </lineage>
</organism>
<reference evidence="3" key="1">
    <citation type="submission" date="2020-05" db="EMBL/GenBank/DDBJ databases">
        <authorList>
            <person name="Chiriac C."/>
            <person name="Salcher M."/>
            <person name="Ghai R."/>
            <person name="Kavagutti S V."/>
        </authorList>
    </citation>
    <scope>NUCLEOTIDE SEQUENCE</scope>
</reference>
<accession>A0A6J7MAL1</accession>
<proteinExistence type="predicted"/>